<sequence length="325" mass="36112">MEQIIADVAAFGTNLQAKNPGVKILIAALARKKHGDIFIGAVTSSTPFKFKLANDEYNSVLSQDLSSPSLGGSPQCLTTLTNAHMDFAKSMETAEGRREVEKKLKICDGILEDVNNQIYTTVMGNLLGTSLQYNDPGCTENYCNIKKICDRLTRGSDAALDKLADIYNTNKPLKPGYYCRRKTARLFIVTLKNRMSNSSRRLGYFDACNIAGFPECSSGSCPFYTSKSWVDFYLMLCKEGFGLSKDEILKNIADFQQYVEKDLDKTTNILSINGDADPWYPSSITKARMGLDIMWVKGASHCYWCGHSDKDVVDGILDVVNKWLA</sequence>
<keyword evidence="7" id="KW-1185">Reference proteome</keyword>
<keyword evidence="4" id="KW-0378">Hydrolase</keyword>
<evidence type="ECO:0000313" key="6">
    <source>
        <dbReference type="EMBL" id="KAF4672860.1"/>
    </source>
</evidence>
<reference evidence="6 7" key="1">
    <citation type="submission" date="2020-04" db="EMBL/GenBank/DDBJ databases">
        <title>Perkinsus chesapeaki whole genome sequence.</title>
        <authorList>
            <person name="Bogema D.R."/>
        </authorList>
    </citation>
    <scope>NUCLEOTIDE SEQUENCE [LARGE SCALE GENOMIC DNA]</scope>
    <source>
        <strain evidence="6">ATCC PRA-425</strain>
    </source>
</reference>
<keyword evidence="2 6" id="KW-0645">Protease</keyword>
<keyword evidence="3" id="KW-0732">Signal</keyword>
<dbReference type="Proteomes" id="UP000591131">
    <property type="component" value="Unassembled WGS sequence"/>
</dbReference>
<dbReference type="Pfam" id="PF05577">
    <property type="entry name" value="Peptidase_S28"/>
    <property type="match status" value="1"/>
</dbReference>
<dbReference type="Gene3D" id="1.20.120.980">
    <property type="entry name" value="Serine carboxypeptidase S28, SKS domain"/>
    <property type="match status" value="1"/>
</dbReference>
<comment type="caution">
    <text evidence="6">The sequence shown here is derived from an EMBL/GenBank/DDBJ whole genome shotgun (WGS) entry which is preliminary data.</text>
</comment>
<dbReference type="PANTHER" id="PTHR11010:SF117">
    <property type="entry name" value="SERINE PROTEASE 16"/>
    <property type="match status" value="1"/>
</dbReference>
<dbReference type="GO" id="GO:0070008">
    <property type="term" value="F:serine-type exopeptidase activity"/>
    <property type="evidence" value="ECO:0007669"/>
    <property type="project" value="InterPro"/>
</dbReference>
<dbReference type="InterPro" id="IPR008758">
    <property type="entry name" value="Peptidase_S28"/>
</dbReference>
<evidence type="ECO:0000256" key="2">
    <source>
        <dbReference type="ARBA" id="ARBA00022670"/>
    </source>
</evidence>
<evidence type="ECO:0000256" key="5">
    <source>
        <dbReference type="ARBA" id="ARBA00023180"/>
    </source>
</evidence>
<name>A0A7J6MNN6_PERCH</name>
<accession>A0A7J6MNN6</accession>
<dbReference type="OrthoDB" id="1735038at2759"/>
<proteinExistence type="inferred from homology"/>
<dbReference type="PANTHER" id="PTHR11010">
    <property type="entry name" value="PROTEASE S28 PRO-X CARBOXYPEPTIDASE-RELATED"/>
    <property type="match status" value="1"/>
</dbReference>
<keyword evidence="5" id="KW-0325">Glycoprotein</keyword>
<evidence type="ECO:0000256" key="1">
    <source>
        <dbReference type="ARBA" id="ARBA00011079"/>
    </source>
</evidence>
<dbReference type="EMBL" id="JAAPAO010000097">
    <property type="protein sequence ID" value="KAF4672860.1"/>
    <property type="molecule type" value="Genomic_DNA"/>
</dbReference>
<dbReference type="InterPro" id="IPR042269">
    <property type="entry name" value="Ser_carbopepase_S28_SKS"/>
</dbReference>
<gene>
    <name evidence="6" type="primary">PRSS16_41</name>
    <name evidence="6" type="ORF">FOL47_011279</name>
</gene>
<dbReference type="AlphaFoldDB" id="A0A7J6MNN6"/>
<dbReference type="Gene3D" id="3.40.50.1820">
    <property type="entry name" value="alpha/beta hydrolase"/>
    <property type="match status" value="1"/>
</dbReference>
<dbReference type="GO" id="GO:0008239">
    <property type="term" value="F:dipeptidyl-peptidase activity"/>
    <property type="evidence" value="ECO:0007669"/>
    <property type="project" value="TreeGrafter"/>
</dbReference>
<dbReference type="GO" id="GO:0006508">
    <property type="term" value="P:proteolysis"/>
    <property type="evidence" value="ECO:0007669"/>
    <property type="project" value="UniProtKB-KW"/>
</dbReference>
<evidence type="ECO:0000256" key="3">
    <source>
        <dbReference type="ARBA" id="ARBA00022729"/>
    </source>
</evidence>
<evidence type="ECO:0000313" key="7">
    <source>
        <dbReference type="Proteomes" id="UP000591131"/>
    </source>
</evidence>
<comment type="similarity">
    <text evidence="1">Belongs to the peptidase S28 family.</text>
</comment>
<organism evidence="6 7">
    <name type="scientific">Perkinsus chesapeaki</name>
    <name type="common">Clam parasite</name>
    <name type="synonym">Perkinsus andrewsi</name>
    <dbReference type="NCBI Taxonomy" id="330153"/>
    <lineage>
        <taxon>Eukaryota</taxon>
        <taxon>Sar</taxon>
        <taxon>Alveolata</taxon>
        <taxon>Perkinsozoa</taxon>
        <taxon>Perkinsea</taxon>
        <taxon>Perkinsida</taxon>
        <taxon>Perkinsidae</taxon>
        <taxon>Perkinsus</taxon>
    </lineage>
</organism>
<evidence type="ECO:0000256" key="4">
    <source>
        <dbReference type="ARBA" id="ARBA00022801"/>
    </source>
</evidence>
<protein>
    <submittedName>
        <fullName evidence="6">Thymus-specific serine protease</fullName>
    </submittedName>
</protein>
<dbReference type="InterPro" id="IPR029058">
    <property type="entry name" value="AB_hydrolase_fold"/>
</dbReference>